<dbReference type="AlphaFoldDB" id="A0A0K2TX12"/>
<dbReference type="EMBL" id="HACA01012881">
    <property type="protein sequence ID" value="CDW30242.1"/>
    <property type="molecule type" value="Transcribed_RNA"/>
</dbReference>
<accession>A0A0K2TX12</accession>
<sequence length="26" mass="3190">MPLVPRLQLKIYEEIQGYLPFPRNHH</sequence>
<reference evidence="1" key="1">
    <citation type="submission" date="2014-05" db="EMBL/GenBank/DDBJ databases">
        <authorList>
            <person name="Chronopoulou M."/>
        </authorList>
    </citation>
    <scope>NUCLEOTIDE SEQUENCE</scope>
    <source>
        <tissue evidence="1">Whole organism</tissue>
    </source>
</reference>
<name>A0A0K2TX12_LEPSM</name>
<proteinExistence type="predicted"/>
<organism evidence="1">
    <name type="scientific">Lepeophtheirus salmonis</name>
    <name type="common">Salmon louse</name>
    <name type="synonym">Caligus salmonis</name>
    <dbReference type="NCBI Taxonomy" id="72036"/>
    <lineage>
        <taxon>Eukaryota</taxon>
        <taxon>Metazoa</taxon>
        <taxon>Ecdysozoa</taxon>
        <taxon>Arthropoda</taxon>
        <taxon>Crustacea</taxon>
        <taxon>Multicrustacea</taxon>
        <taxon>Hexanauplia</taxon>
        <taxon>Copepoda</taxon>
        <taxon>Siphonostomatoida</taxon>
        <taxon>Caligidae</taxon>
        <taxon>Lepeophtheirus</taxon>
    </lineage>
</organism>
<protein>
    <submittedName>
        <fullName evidence="1">Uncharacterized protein</fullName>
    </submittedName>
</protein>
<evidence type="ECO:0000313" key="1">
    <source>
        <dbReference type="EMBL" id="CDW30242.1"/>
    </source>
</evidence>